<gene>
    <name evidence="13" type="ORF">AARE701A_LOCUS19138</name>
</gene>
<dbReference type="Gene3D" id="1.10.10.60">
    <property type="entry name" value="Homeodomain-like"/>
    <property type="match status" value="1"/>
</dbReference>
<keyword evidence="4" id="KW-0175">Coiled coil</keyword>
<evidence type="ECO:0000256" key="6">
    <source>
        <dbReference type="ARBA" id="ARBA00023155"/>
    </source>
</evidence>
<dbReference type="GO" id="GO:0005634">
    <property type="term" value="C:nucleus"/>
    <property type="evidence" value="ECO:0007669"/>
    <property type="project" value="UniProtKB-SubCell"/>
</dbReference>
<reference evidence="13" key="1">
    <citation type="submission" date="2021-01" db="EMBL/GenBank/DDBJ databases">
        <authorList>
            <person name="Bezrukov I."/>
        </authorList>
    </citation>
    <scope>NUCLEOTIDE SEQUENCE</scope>
</reference>
<dbReference type="Pfam" id="PF01852">
    <property type="entry name" value="START"/>
    <property type="match status" value="1"/>
</dbReference>
<proteinExistence type="inferred from homology"/>
<dbReference type="PROSITE" id="PS50848">
    <property type="entry name" value="START"/>
    <property type="match status" value="1"/>
</dbReference>
<organism evidence="13 14">
    <name type="scientific">Arabidopsis arenosa</name>
    <name type="common">Sand rock-cress</name>
    <name type="synonym">Cardaminopsis arenosa</name>
    <dbReference type="NCBI Taxonomy" id="38785"/>
    <lineage>
        <taxon>Eukaryota</taxon>
        <taxon>Viridiplantae</taxon>
        <taxon>Streptophyta</taxon>
        <taxon>Embryophyta</taxon>
        <taxon>Tracheophyta</taxon>
        <taxon>Spermatophyta</taxon>
        <taxon>Magnoliopsida</taxon>
        <taxon>eudicotyledons</taxon>
        <taxon>Gunneridae</taxon>
        <taxon>Pentapetalae</taxon>
        <taxon>rosids</taxon>
        <taxon>malvids</taxon>
        <taxon>Brassicales</taxon>
        <taxon>Brassicaceae</taxon>
        <taxon>Camelineae</taxon>
        <taxon>Arabidopsis</taxon>
    </lineage>
</organism>
<dbReference type="Proteomes" id="UP000682877">
    <property type="component" value="Chromosome 7"/>
</dbReference>
<evidence type="ECO:0000256" key="3">
    <source>
        <dbReference type="ARBA" id="ARBA00023015"/>
    </source>
</evidence>
<keyword evidence="14" id="KW-1185">Reference proteome</keyword>
<dbReference type="GO" id="GO:0008289">
    <property type="term" value="F:lipid binding"/>
    <property type="evidence" value="ECO:0007669"/>
    <property type="project" value="InterPro"/>
</dbReference>
<dbReference type="CDD" id="cd00086">
    <property type="entry name" value="homeodomain"/>
    <property type="match status" value="1"/>
</dbReference>
<keyword evidence="5 9" id="KW-0238">DNA-binding</keyword>
<dbReference type="InterPro" id="IPR023393">
    <property type="entry name" value="START-like_dom_sf"/>
</dbReference>
<evidence type="ECO:0000259" key="11">
    <source>
        <dbReference type="PROSITE" id="PS50071"/>
    </source>
</evidence>
<dbReference type="PANTHER" id="PTHR45654">
    <property type="entry name" value="HOMEOBOX-LEUCINE ZIPPER PROTEIN MERISTEM L1"/>
    <property type="match status" value="1"/>
</dbReference>
<evidence type="ECO:0000313" key="13">
    <source>
        <dbReference type="EMBL" id="CAE6190639.1"/>
    </source>
</evidence>
<keyword evidence="3" id="KW-0805">Transcription regulation</keyword>
<feature type="DNA-binding region" description="Homeobox" evidence="9">
    <location>
        <begin position="125"/>
        <end position="165"/>
    </location>
</feature>
<dbReference type="AlphaFoldDB" id="A0A8S2ARN6"/>
<evidence type="ECO:0000256" key="8">
    <source>
        <dbReference type="ARBA" id="ARBA00023242"/>
    </source>
</evidence>
<dbReference type="InterPro" id="IPR017970">
    <property type="entry name" value="Homeobox_CS"/>
</dbReference>
<dbReference type="InterPro" id="IPR042160">
    <property type="entry name" value="HD-Zip_IV"/>
</dbReference>
<dbReference type="InterPro" id="IPR001356">
    <property type="entry name" value="HD"/>
</dbReference>
<evidence type="ECO:0000256" key="7">
    <source>
        <dbReference type="ARBA" id="ARBA00023163"/>
    </source>
</evidence>
<dbReference type="PROSITE" id="PS00027">
    <property type="entry name" value="HOMEOBOX_1"/>
    <property type="match status" value="1"/>
</dbReference>
<comment type="subcellular location">
    <subcellularLocation>
        <location evidence="1 9 10">Nucleus</location>
    </subcellularLocation>
</comment>
<evidence type="ECO:0000256" key="5">
    <source>
        <dbReference type="ARBA" id="ARBA00023125"/>
    </source>
</evidence>
<evidence type="ECO:0000256" key="4">
    <source>
        <dbReference type="ARBA" id="ARBA00023054"/>
    </source>
</evidence>
<feature type="domain" description="Homeobox" evidence="11">
    <location>
        <begin position="123"/>
        <end position="164"/>
    </location>
</feature>
<dbReference type="InterPro" id="IPR057993">
    <property type="entry name" value="HD-Zip_IV_C"/>
</dbReference>
<comment type="similarity">
    <text evidence="2">Belongs to the HD-ZIP homeobox family. Class IV subfamily.</text>
</comment>
<dbReference type="SMART" id="SM00234">
    <property type="entry name" value="START"/>
    <property type="match status" value="1"/>
</dbReference>
<dbReference type="GO" id="GO:0000981">
    <property type="term" value="F:DNA-binding transcription factor activity, RNA polymerase II-specific"/>
    <property type="evidence" value="ECO:0007669"/>
    <property type="project" value="InterPro"/>
</dbReference>
<protein>
    <submittedName>
        <fullName evidence="13">Uncharacterized protein</fullName>
    </submittedName>
</protein>
<evidence type="ECO:0000259" key="12">
    <source>
        <dbReference type="PROSITE" id="PS50848"/>
    </source>
</evidence>
<dbReference type="PROSITE" id="PS50071">
    <property type="entry name" value="HOMEOBOX_2"/>
    <property type="match status" value="1"/>
</dbReference>
<keyword evidence="8 9" id="KW-0539">Nucleus</keyword>
<evidence type="ECO:0000256" key="2">
    <source>
        <dbReference type="ARBA" id="ARBA00006789"/>
    </source>
</evidence>
<evidence type="ECO:0000256" key="9">
    <source>
        <dbReference type="PROSITE-ProRule" id="PRU00108"/>
    </source>
</evidence>
<evidence type="ECO:0000313" key="14">
    <source>
        <dbReference type="Proteomes" id="UP000682877"/>
    </source>
</evidence>
<accession>A0A8S2ARN6</accession>
<dbReference type="InterPro" id="IPR002913">
    <property type="entry name" value="START_lipid-bd_dom"/>
</dbReference>
<dbReference type="GO" id="GO:0003677">
    <property type="term" value="F:DNA binding"/>
    <property type="evidence" value="ECO:0007669"/>
    <property type="project" value="UniProtKB-UniRule"/>
</dbReference>
<dbReference type="Gene3D" id="3.30.530.20">
    <property type="match status" value="1"/>
</dbReference>
<dbReference type="InterPro" id="IPR009057">
    <property type="entry name" value="Homeodomain-like_sf"/>
</dbReference>
<evidence type="ECO:0000256" key="10">
    <source>
        <dbReference type="RuleBase" id="RU000682"/>
    </source>
</evidence>
<keyword evidence="6 9" id="KW-0371">Homeobox</keyword>
<dbReference type="PANTHER" id="PTHR45654:SF44">
    <property type="entry name" value="HOMEOBOX-LEUCINE ZIPPER PROTEIN HDG4"/>
    <property type="match status" value="1"/>
</dbReference>
<dbReference type="SUPFAM" id="SSF46689">
    <property type="entry name" value="Homeodomain-like"/>
    <property type="match status" value="1"/>
</dbReference>
<name>A0A8S2ARN6_ARAAE</name>
<feature type="domain" description="START" evidence="12">
    <location>
        <begin position="198"/>
        <end position="435"/>
    </location>
</feature>
<dbReference type="SUPFAM" id="SSF55961">
    <property type="entry name" value="Bet v1-like"/>
    <property type="match status" value="2"/>
</dbReference>
<dbReference type="CDD" id="cd08875">
    <property type="entry name" value="START_ArGLABRA2_like"/>
    <property type="match status" value="1"/>
</dbReference>
<dbReference type="EMBL" id="LR999457">
    <property type="protein sequence ID" value="CAE6190639.1"/>
    <property type="molecule type" value="Genomic_DNA"/>
</dbReference>
<evidence type="ECO:0000256" key="1">
    <source>
        <dbReference type="ARBA" id="ARBA00004123"/>
    </source>
</evidence>
<keyword evidence="7" id="KW-0804">Transcription</keyword>
<dbReference type="Pfam" id="PF00046">
    <property type="entry name" value="Homeodomain"/>
    <property type="match status" value="1"/>
</dbReference>
<dbReference type="Pfam" id="PF25797">
    <property type="entry name" value="PDF2_C"/>
    <property type="match status" value="1"/>
</dbReference>
<dbReference type="SMART" id="SM00389">
    <property type="entry name" value="HOX"/>
    <property type="match status" value="1"/>
</dbReference>
<sequence>MYGDCQAMKSGEEEERHVFLNSDNIFGSVSSSPTTTIQNPNYKFTSFDNPNFPYIFPKEEYEMMSMIESGSGMSTWSGHDPVENTAIEQEPPPAKKKRNHRHTALQIQQMEAYVFAVFFSDYKLFKENPHLDDEKRLRLSKELGLSPLQVKFWFQNKRTQIKLDRLRSIVSMRNPPPEQEITCLIPETNNINNNMLIAEEEKAIAMELAVSCAQELAKMCDINEPLWSKKRLYNDSVCLNEEKYKKMFFWPPMTDDDRFRREASRANAVIMMNCINLVKAFLDADKWLEMFCPIVSSAKTIQIISSGASGPSGTLLLMFAELQVVSPLVPTREAYFLRYVEQDAEEGKWMIVDFPIDRIKPASATLTDQYRRKPSGCIIQAMRNGYSQVTWVEHVEVEEKLVQDEVVREYVKSGVPFGAERWLAVLKRQCERMASFMATNITDLGVIPSVEARKNLMNLSQRMVRTFCLNISNAYGQASTKDTVRIVTRKVCGGLVPCAVSVTLLPYSHHQVFDLLRDNQRLSQLEILFNRSSFQEVAHVANGSHPGNCISLLQINVESNSSQNVELMLQETCTDNSGSLLVYSTVEPDAVQLTAMNGDDPSKLPLLPVGFSVVPVNPSDGVEGMSVNLPSCFLTVAIQVLGSNVTTAKLDLSTVSAINNRICDTVNRITSALVNDVGN</sequence>